<organism evidence="2 3">
    <name type="scientific">Sorangium cellulosum</name>
    <name type="common">Polyangium cellulosum</name>
    <dbReference type="NCBI Taxonomy" id="56"/>
    <lineage>
        <taxon>Bacteria</taxon>
        <taxon>Pseudomonadati</taxon>
        <taxon>Myxococcota</taxon>
        <taxon>Polyangia</taxon>
        <taxon>Polyangiales</taxon>
        <taxon>Polyangiaceae</taxon>
        <taxon>Sorangium</taxon>
    </lineage>
</organism>
<dbReference type="SUPFAM" id="SSF55874">
    <property type="entry name" value="ATPase domain of HSP90 chaperone/DNA topoisomerase II/histidine kinase"/>
    <property type="match status" value="1"/>
</dbReference>
<evidence type="ECO:0000313" key="2">
    <source>
        <dbReference type="EMBL" id="KYF58545.1"/>
    </source>
</evidence>
<evidence type="ECO:0000256" key="1">
    <source>
        <dbReference type="SAM" id="Coils"/>
    </source>
</evidence>
<reference evidence="2 3" key="1">
    <citation type="submission" date="2014-02" db="EMBL/GenBank/DDBJ databases">
        <title>The small core and large imbalanced accessory genome model reveals a collaborative survival strategy of Sorangium cellulosum strains in nature.</title>
        <authorList>
            <person name="Han K."/>
            <person name="Peng R."/>
            <person name="Blom J."/>
            <person name="Li Y.-Z."/>
        </authorList>
    </citation>
    <scope>NUCLEOTIDE SEQUENCE [LARGE SCALE GENOMIC DNA]</scope>
    <source>
        <strain evidence="2 3">So0157-25</strain>
    </source>
</reference>
<dbReference type="AlphaFoldDB" id="A0A150PS40"/>
<protein>
    <recommendedName>
        <fullName evidence="4">Histidine kinase domain-containing protein</fullName>
    </recommendedName>
</protein>
<name>A0A150PS40_SORCE</name>
<gene>
    <name evidence="2" type="ORF">BE08_03665</name>
</gene>
<feature type="coiled-coil region" evidence="1">
    <location>
        <begin position="193"/>
        <end position="220"/>
    </location>
</feature>
<evidence type="ECO:0000313" key="3">
    <source>
        <dbReference type="Proteomes" id="UP000075420"/>
    </source>
</evidence>
<accession>A0A150PS40</accession>
<dbReference type="Gene3D" id="3.30.565.10">
    <property type="entry name" value="Histidine kinase-like ATPase, C-terminal domain"/>
    <property type="match status" value="1"/>
</dbReference>
<proteinExistence type="predicted"/>
<evidence type="ECO:0008006" key="4">
    <source>
        <dbReference type="Google" id="ProtNLM"/>
    </source>
</evidence>
<keyword evidence="1" id="KW-0175">Coiled coil</keyword>
<sequence length="476" mass="50515">MTSDRLTRPELTWLLAQEARSAAQKLRQGVGMIATETTPPPVPSQDDGTGGVESTLNRLDEAVSMLASLHGRPMARGRRGRVDLTALLWEVAPEARVQIEMGEGTTVFGDETELRRMLQVLIAQGGDPTSQTGAPDVSIRRVGEEVSVRVNLGPETPVNFETERVWLSRMALRYGGRLELDGLMQTLTLPAEVDLQRLEVESLKKELAAAQAQGEAYARELAAVFSRVEGERERERGALAGVVSRLGSDPVSHLPPSGDSLAVLVAAARVLGTQLRGILSAIGRDIAPLRSHGGDVGETASSVGRHVTAASETVSDLARLGACPLHEFPRHCDVADLLRDVVKDDVARAARHDVRVVLEAPEAAQEVVPQGALTVLLHALLDHAISASPPGSEVVVTLVEGPSGVEITFDDAGPALPAAARSVVLSRDFEAVAQGRPPALPLIAAHAIAAHTNYGLVIEDGPRGETRVRLTIPRSG</sequence>
<dbReference type="EMBL" id="JELY01000680">
    <property type="protein sequence ID" value="KYF58545.1"/>
    <property type="molecule type" value="Genomic_DNA"/>
</dbReference>
<dbReference type="InterPro" id="IPR036890">
    <property type="entry name" value="HATPase_C_sf"/>
</dbReference>
<comment type="caution">
    <text evidence="2">The sequence shown here is derived from an EMBL/GenBank/DDBJ whole genome shotgun (WGS) entry which is preliminary data.</text>
</comment>
<dbReference type="Proteomes" id="UP000075420">
    <property type="component" value="Unassembled WGS sequence"/>
</dbReference>